<dbReference type="EMBL" id="DAAQTM010000012">
    <property type="protein sequence ID" value="HAE0803289.1"/>
    <property type="molecule type" value="Genomic_DNA"/>
</dbReference>
<gene>
    <name evidence="1" type="ORF">CC476_14070</name>
    <name evidence="2" type="ORF">G2825_11595</name>
    <name evidence="3" type="ORF">G2903_13395</name>
</gene>
<proteinExistence type="predicted"/>
<evidence type="ECO:0000313" key="3">
    <source>
        <dbReference type="EMBL" id="HAE0803289.1"/>
    </source>
</evidence>
<reference evidence="2" key="3">
    <citation type="submission" date="2019-04" db="EMBL/GenBank/DDBJ databases">
        <authorList>
            <consortium name="NCBI Pathogen Detection Project"/>
        </authorList>
    </citation>
    <scope>NUCLEOTIDE SEQUENCE</scope>
    <source>
        <strain evidence="2">Salmonella enterica</strain>
    </source>
</reference>
<protein>
    <submittedName>
        <fullName evidence="1">Uncharacterized protein</fullName>
    </submittedName>
</protein>
<dbReference type="EMBL" id="AAMJIL010000012">
    <property type="protein sequence ID" value="EDH9501177.1"/>
    <property type="molecule type" value="Genomic_DNA"/>
</dbReference>
<dbReference type="EMBL" id="DAAQRO010000007">
    <property type="protein sequence ID" value="HAE0569421.1"/>
    <property type="molecule type" value="Genomic_DNA"/>
</dbReference>
<reference evidence="1" key="2">
    <citation type="submission" date="2018-07" db="EMBL/GenBank/DDBJ databases">
        <authorList>
            <person name="Ashton P.M."/>
            <person name="Dallman T."/>
            <person name="Nair S."/>
            <person name="De Pinna E."/>
            <person name="Peters T."/>
            <person name="Grant K."/>
        </authorList>
    </citation>
    <scope>NUCLEOTIDE SEQUENCE</scope>
    <source>
        <strain evidence="1">367228</strain>
    </source>
</reference>
<evidence type="ECO:0000313" key="2">
    <source>
        <dbReference type="EMBL" id="HAE0569421.1"/>
    </source>
</evidence>
<comment type="caution">
    <text evidence="1">The sequence shown here is derived from an EMBL/GenBank/DDBJ whole genome shotgun (WGS) entry which is preliminary data.</text>
</comment>
<reference evidence="2" key="1">
    <citation type="journal article" date="2018" name="Genome Biol.">
        <title>SKESA: strategic k-mer extension for scrupulous assemblies.</title>
        <authorList>
            <person name="Souvorov A."/>
            <person name="Agarwala R."/>
            <person name="Lipman D.J."/>
        </authorList>
    </citation>
    <scope>NUCLEOTIDE SEQUENCE</scope>
    <source>
        <strain evidence="2">Salmonella enterica</strain>
    </source>
</reference>
<name>A0A3V8VM63_SALET</name>
<dbReference type="AlphaFoldDB" id="A0A3V8VM63"/>
<organism evidence="1">
    <name type="scientific">Salmonella enterica subsp. enterica serovar Agama</name>
    <dbReference type="NCBI Taxonomy" id="399581"/>
    <lineage>
        <taxon>Bacteria</taxon>
        <taxon>Pseudomonadati</taxon>
        <taxon>Pseudomonadota</taxon>
        <taxon>Gammaproteobacteria</taxon>
        <taxon>Enterobacterales</taxon>
        <taxon>Enterobacteriaceae</taxon>
        <taxon>Salmonella</taxon>
    </lineage>
</organism>
<sequence length="181" mass="19926">MDVEKIQNDIDTLLVFMNDDLENQGMTIKQAYFDFTEGAGDFVSFTKKNDWNKDDLYKIIRICITRSLIMNDYGNTFCAIKITEEGQSRAISVKHGKKRAYELGASMQIATLNVNGPAQVGNGNTQNFNMVFHELEQKIDASEASDEEKKEAKSRLAKLLEHPLVSAIAGGIAGGISGIAG</sequence>
<accession>A0A3V8VM63</accession>
<evidence type="ECO:0000313" key="1">
    <source>
        <dbReference type="EMBL" id="EDH9501177.1"/>
    </source>
</evidence>